<keyword evidence="3" id="KW-0540">Nuclease</keyword>
<dbReference type="AlphaFoldDB" id="A0A9J7BQ55"/>
<dbReference type="InterPro" id="IPR050556">
    <property type="entry name" value="Type_II_TA_system_RNase"/>
</dbReference>
<evidence type="ECO:0000256" key="3">
    <source>
        <dbReference type="ARBA" id="ARBA00022722"/>
    </source>
</evidence>
<feature type="domain" description="PIN" evidence="8">
    <location>
        <begin position="6"/>
        <end position="121"/>
    </location>
</feature>
<dbReference type="GO" id="GO:0004518">
    <property type="term" value="F:nuclease activity"/>
    <property type="evidence" value="ECO:0007669"/>
    <property type="project" value="UniProtKB-KW"/>
</dbReference>
<gene>
    <name evidence="9" type="ORF">MOP44_02580</name>
</gene>
<organism evidence="9 10">
    <name type="scientific">Occallatibacter riparius</name>
    <dbReference type="NCBI Taxonomy" id="1002689"/>
    <lineage>
        <taxon>Bacteria</taxon>
        <taxon>Pseudomonadati</taxon>
        <taxon>Acidobacteriota</taxon>
        <taxon>Terriglobia</taxon>
        <taxon>Terriglobales</taxon>
        <taxon>Acidobacteriaceae</taxon>
        <taxon>Occallatibacter</taxon>
    </lineage>
</organism>
<dbReference type="InterPro" id="IPR002716">
    <property type="entry name" value="PIN_dom"/>
</dbReference>
<sequence>MSEIAMFDSSVLLDQFRTGRHAERFGRLDVPIRNSAVVLAELWRGATSVEERELVLELEEDYPVLTPSTEQWIDSGQILAHLRARHGFEPAKLRDLHFDVLIALTAQSHGARLITSNRADFELIREYRDFKLEVW</sequence>
<keyword evidence="5" id="KW-0378">Hydrolase</keyword>
<dbReference type="Pfam" id="PF01850">
    <property type="entry name" value="PIN"/>
    <property type="match status" value="1"/>
</dbReference>
<name>A0A9J7BQ55_9BACT</name>
<keyword evidence="6" id="KW-0460">Magnesium</keyword>
<evidence type="ECO:0000256" key="6">
    <source>
        <dbReference type="ARBA" id="ARBA00022842"/>
    </source>
</evidence>
<dbReference type="GO" id="GO:0016787">
    <property type="term" value="F:hydrolase activity"/>
    <property type="evidence" value="ECO:0007669"/>
    <property type="project" value="UniProtKB-KW"/>
</dbReference>
<evidence type="ECO:0000256" key="7">
    <source>
        <dbReference type="ARBA" id="ARBA00038093"/>
    </source>
</evidence>
<dbReference type="KEGG" id="orp:MOP44_02580"/>
<evidence type="ECO:0000256" key="2">
    <source>
        <dbReference type="ARBA" id="ARBA00022649"/>
    </source>
</evidence>
<keyword evidence="10" id="KW-1185">Reference proteome</keyword>
<keyword evidence="4" id="KW-0479">Metal-binding</keyword>
<dbReference type="PANTHER" id="PTHR33653:SF1">
    <property type="entry name" value="RIBONUCLEASE VAPC2"/>
    <property type="match status" value="1"/>
</dbReference>
<comment type="similarity">
    <text evidence="7">Belongs to the PINc/VapC protein family.</text>
</comment>
<dbReference type="CDD" id="cd09881">
    <property type="entry name" value="PIN_VapC4-5_FitB-like"/>
    <property type="match status" value="1"/>
</dbReference>
<dbReference type="EMBL" id="CP093313">
    <property type="protein sequence ID" value="UWZ84832.1"/>
    <property type="molecule type" value="Genomic_DNA"/>
</dbReference>
<proteinExistence type="inferred from homology"/>
<protein>
    <submittedName>
        <fullName evidence="9">Type II toxin-antitoxin system VapC family toxin</fullName>
    </submittedName>
</protein>
<accession>A0A9J7BQ55</accession>
<dbReference type="GO" id="GO:0046872">
    <property type="term" value="F:metal ion binding"/>
    <property type="evidence" value="ECO:0007669"/>
    <property type="project" value="UniProtKB-KW"/>
</dbReference>
<evidence type="ECO:0000313" key="10">
    <source>
        <dbReference type="Proteomes" id="UP001059380"/>
    </source>
</evidence>
<evidence type="ECO:0000256" key="4">
    <source>
        <dbReference type="ARBA" id="ARBA00022723"/>
    </source>
</evidence>
<dbReference type="PANTHER" id="PTHR33653">
    <property type="entry name" value="RIBONUCLEASE VAPC2"/>
    <property type="match status" value="1"/>
</dbReference>
<evidence type="ECO:0000259" key="8">
    <source>
        <dbReference type="Pfam" id="PF01850"/>
    </source>
</evidence>
<dbReference type="Proteomes" id="UP001059380">
    <property type="component" value="Chromosome"/>
</dbReference>
<dbReference type="RefSeq" id="WP_260794338.1">
    <property type="nucleotide sequence ID" value="NZ_CP093313.1"/>
</dbReference>
<keyword evidence="2" id="KW-1277">Toxin-antitoxin system</keyword>
<dbReference type="Gene3D" id="3.40.50.1010">
    <property type="entry name" value="5'-nuclease"/>
    <property type="match status" value="1"/>
</dbReference>
<dbReference type="InterPro" id="IPR029060">
    <property type="entry name" value="PIN-like_dom_sf"/>
</dbReference>
<evidence type="ECO:0000256" key="5">
    <source>
        <dbReference type="ARBA" id="ARBA00022801"/>
    </source>
</evidence>
<comment type="cofactor">
    <cofactor evidence="1">
        <name>Mg(2+)</name>
        <dbReference type="ChEBI" id="CHEBI:18420"/>
    </cofactor>
</comment>
<dbReference type="SUPFAM" id="SSF88723">
    <property type="entry name" value="PIN domain-like"/>
    <property type="match status" value="1"/>
</dbReference>
<evidence type="ECO:0000256" key="1">
    <source>
        <dbReference type="ARBA" id="ARBA00001946"/>
    </source>
</evidence>
<reference evidence="9" key="1">
    <citation type="submission" date="2021-04" db="EMBL/GenBank/DDBJ databases">
        <title>Phylogenetic analysis of Acidobacteriaceae.</title>
        <authorList>
            <person name="Qiu L."/>
            <person name="Zhang Q."/>
        </authorList>
    </citation>
    <scope>NUCLEOTIDE SEQUENCE</scope>
    <source>
        <strain evidence="9">DSM 25168</strain>
    </source>
</reference>
<evidence type="ECO:0000313" key="9">
    <source>
        <dbReference type="EMBL" id="UWZ84832.1"/>
    </source>
</evidence>